<dbReference type="InterPro" id="IPR036871">
    <property type="entry name" value="PX_dom_sf"/>
</dbReference>
<reference evidence="3 4" key="1">
    <citation type="submission" date="2012-04" db="EMBL/GenBank/DDBJ databases">
        <title>The Genome Sequence of Saprolegnia declina VS20.</title>
        <authorList>
            <consortium name="The Broad Institute Genome Sequencing Platform"/>
            <person name="Russ C."/>
            <person name="Nusbaum C."/>
            <person name="Tyler B."/>
            <person name="van West P."/>
            <person name="Dieguez-Uribeondo J."/>
            <person name="de Bruijn I."/>
            <person name="Tripathy S."/>
            <person name="Jiang R."/>
            <person name="Young S.K."/>
            <person name="Zeng Q."/>
            <person name="Gargeya S."/>
            <person name="Fitzgerald M."/>
            <person name="Haas B."/>
            <person name="Abouelleil A."/>
            <person name="Alvarado L."/>
            <person name="Arachchi H.M."/>
            <person name="Berlin A."/>
            <person name="Chapman S.B."/>
            <person name="Goldberg J."/>
            <person name="Griggs A."/>
            <person name="Gujja S."/>
            <person name="Hansen M."/>
            <person name="Howarth C."/>
            <person name="Imamovic A."/>
            <person name="Larimer J."/>
            <person name="McCowen C."/>
            <person name="Montmayeur A."/>
            <person name="Murphy C."/>
            <person name="Neiman D."/>
            <person name="Pearson M."/>
            <person name="Priest M."/>
            <person name="Roberts A."/>
            <person name="Saif S."/>
            <person name="Shea T."/>
            <person name="Sisk P."/>
            <person name="Sykes S."/>
            <person name="Wortman J."/>
            <person name="Nusbaum C."/>
            <person name="Birren B."/>
        </authorList>
    </citation>
    <scope>NUCLEOTIDE SEQUENCE [LARGE SCALE GENOMIC DNA]</scope>
    <source>
        <strain evidence="3 4">VS20</strain>
    </source>
</reference>
<organism evidence="3 4">
    <name type="scientific">Saprolegnia diclina (strain VS20)</name>
    <dbReference type="NCBI Taxonomy" id="1156394"/>
    <lineage>
        <taxon>Eukaryota</taxon>
        <taxon>Sar</taxon>
        <taxon>Stramenopiles</taxon>
        <taxon>Oomycota</taxon>
        <taxon>Saprolegniomycetes</taxon>
        <taxon>Saprolegniales</taxon>
        <taxon>Saprolegniaceae</taxon>
        <taxon>Saprolegnia</taxon>
    </lineage>
</organism>
<accession>T0RPA0</accession>
<dbReference type="CDD" id="cd06093">
    <property type="entry name" value="PX_domain"/>
    <property type="match status" value="1"/>
</dbReference>
<dbReference type="OMA" id="GHERNID"/>
<name>T0RPA0_SAPDV</name>
<protein>
    <recommendedName>
        <fullName evidence="2">PX domain-containing protein</fullName>
    </recommendedName>
</protein>
<dbReference type="EMBL" id="JH767155">
    <property type="protein sequence ID" value="EQC34293.1"/>
    <property type="molecule type" value="Genomic_DNA"/>
</dbReference>
<dbReference type="VEuPathDB" id="FungiDB:SDRG_08066"/>
<dbReference type="GeneID" id="19948793"/>
<dbReference type="Gene3D" id="3.30.1520.10">
    <property type="entry name" value="Phox-like domain"/>
    <property type="match status" value="1"/>
</dbReference>
<sequence length="322" mass="35542">MAAPPRSSPSTSTLRVRVIGHERNIDPLTKSPIILYRSIVKYNGQTFERALRFSRFYNFHINLKPDEQKTISAKFPPRHPFRTDLTEKMILKREHMLAEYMAGVSALPLTTHMEAALLRLLEIRKSQTTSSAPVSETMSTGSAYEPVHRIFTNVNRFDHGSFCSSRSSLQQSLSDVQSSASWQHRPSASLSDAGSLDRTASEVASSRGPLAGDTALLPLIPLSVATSIDEVFVDEEADDSLFEEAMSEPVLPLASEIGEAALRQREKVQSMLLPAASVAVLGEEEENESSQDTSMDASLYPNAIQQHLCVIQSILRTNQVGR</sequence>
<dbReference type="GO" id="GO:0035091">
    <property type="term" value="F:phosphatidylinositol binding"/>
    <property type="evidence" value="ECO:0007669"/>
    <property type="project" value="InterPro"/>
</dbReference>
<dbReference type="eggNOG" id="ENOG502S4UN">
    <property type="taxonomic scope" value="Eukaryota"/>
</dbReference>
<dbReference type="InterPro" id="IPR001683">
    <property type="entry name" value="PX_dom"/>
</dbReference>
<dbReference type="Proteomes" id="UP000030762">
    <property type="component" value="Unassembled WGS sequence"/>
</dbReference>
<dbReference type="InParanoid" id="T0RPA0"/>
<dbReference type="RefSeq" id="XP_008612155.1">
    <property type="nucleotide sequence ID" value="XM_008613933.1"/>
</dbReference>
<evidence type="ECO:0000313" key="3">
    <source>
        <dbReference type="EMBL" id="EQC34293.1"/>
    </source>
</evidence>
<evidence type="ECO:0000256" key="1">
    <source>
        <dbReference type="SAM" id="MobiDB-lite"/>
    </source>
</evidence>
<keyword evidence="4" id="KW-1185">Reference proteome</keyword>
<dbReference type="AlphaFoldDB" id="T0RPA0"/>
<dbReference type="SUPFAM" id="SSF64268">
    <property type="entry name" value="PX domain"/>
    <property type="match status" value="1"/>
</dbReference>
<evidence type="ECO:0000313" key="4">
    <source>
        <dbReference type="Proteomes" id="UP000030762"/>
    </source>
</evidence>
<evidence type="ECO:0000259" key="2">
    <source>
        <dbReference type="Pfam" id="PF00787"/>
    </source>
</evidence>
<proteinExistence type="predicted"/>
<dbReference type="OrthoDB" id="167675at2759"/>
<feature type="domain" description="PX" evidence="2">
    <location>
        <begin position="46"/>
        <end position="114"/>
    </location>
</feature>
<feature type="region of interest" description="Disordered" evidence="1">
    <location>
        <begin position="177"/>
        <end position="207"/>
    </location>
</feature>
<gene>
    <name evidence="3" type="ORF">SDRG_08066</name>
</gene>
<dbReference type="Pfam" id="PF00787">
    <property type="entry name" value="PX"/>
    <property type="match status" value="1"/>
</dbReference>